<protein>
    <recommendedName>
        <fullName evidence="3">Lipoprotein</fullName>
    </recommendedName>
</protein>
<evidence type="ECO:0000313" key="1">
    <source>
        <dbReference type="EMBL" id="ENV22193.1"/>
    </source>
</evidence>
<evidence type="ECO:0000313" key="2">
    <source>
        <dbReference type="Proteomes" id="UP000013270"/>
    </source>
</evidence>
<dbReference type="EMBL" id="APPK01000032">
    <property type="protein sequence ID" value="ENV22193.1"/>
    <property type="molecule type" value="Genomic_DNA"/>
</dbReference>
<reference evidence="1 2" key="1">
    <citation type="submission" date="2013-02" db="EMBL/GenBank/DDBJ databases">
        <title>The Genome Sequence of Acinetobacter bereziniae NIPH 3.</title>
        <authorList>
            <consortium name="The Broad Institute Genome Sequencing Platform"/>
            <consortium name="The Broad Institute Genome Sequencing Center for Infectious Disease"/>
            <person name="Cerqueira G."/>
            <person name="Feldgarden M."/>
            <person name="Courvalin P."/>
            <person name="Perichon B."/>
            <person name="Grillot-Courvalin C."/>
            <person name="Clermont D."/>
            <person name="Rocha E."/>
            <person name="Yoon E.-J."/>
            <person name="Nemec A."/>
            <person name="Walker B."/>
            <person name="Young S.K."/>
            <person name="Zeng Q."/>
            <person name="Gargeya S."/>
            <person name="Fitzgerald M."/>
            <person name="Haas B."/>
            <person name="Abouelleil A."/>
            <person name="Alvarado L."/>
            <person name="Arachchi H.M."/>
            <person name="Berlin A.M."/>
            <person name="Chapman S.B."/>
            <person name="Dewar J."/>
            <person name="Goldberg J."/>
            <person name="Griggs A."/>
            <person name="Gujja S."/>
            <person name="Hansen M."/>
            <person name="Howarth C."/>
            <person name="Imamovic A."/>
            <person name="Larimer J."/>
            <person name="McCowan C."/>
            <person name="Murphy C."/>
            <person name="Neiman D."/>
            <person name="Pearson M."/>
            <person name="Priest M."/>
            <person name="Roberts A."/>
            <person name="Saif S."/>
            <person name="Shea T."/>
            <person name="Sisk P."/>
            <person name="Sykes S."/>
            <person name="Wortman J."/>
            <person name="Nusbaum C."/>
            <person name="Birren B."/>
        </authorList>
    </citation>
    <scope>NUCLEOTIDE SEQUENCE [LARGE SCALE GENOMIC DNA]</scope>
    <source>
        <strain evidence="1 2">NIPH 3</strain>
    </source>
</reference>
<accession>N8YRL1</accession>
<dbReference type="PATRIC" id="fig|1217651.3.peg.1827"/>
<organism evidence="1 2">
    <name type="scientific">Acinetobacter bereziniae NIPH 3</name>
    <dbReference type="NCBI Taxonomy" id="1217651"/>
    <lineage>
        <taxon>Bacteria</taxon>
        <taxon>Pseudomonadati</taxon>
        <taxon>Pseudomonadota</taxon>
        <taxon>Gammaproteobacteria</taxon>
        <taxon>Moraxellales</taxon>
        <taxon>Moraxellaceae</taxon>
        <taxon>Acinetobacter</taxon>
    </lineage>
</organism>
<proteinExistence type="predicted"/>
<name>N8YRL1_ACIBZ</name>
<dbReference type="HOGENOM" id="CLU_1381519_0_0_6"/>
<evidence type="ECO:0008006" key="3">
    <source>
        <dbReference type="Google" id="ProtNLM"/>
    </source>
</evidence>
<comment type="caution">
    <text evidence="1">The sequence shown here is derived from an EMBL/GenBank/DDBJ whole genome shotgun (WGS) entry which is preliminary data.</text>
</comment>
<dbReference type="RefSeq" id="WP_004830314.1">
    <property type="nucleotide sequence ID" value="NZ_KB849467.1"/>
</dbReference>
<dbReference type="PROSITE" id="PS51257">
    <property type="entry name" value="PROKAR_LIPOPROTEIN"/>
    <property type="match status" value="1"/>
</dbReference>
<gene>
    <name evidence="1" type="ORF">F963_01859</name>
</gene>
<dbReference type="AlphaFoldDB" id="N8YRL1"/>
<sequence length="203" mass="23349">MKKKMLFLICLIMISCTSENKSEPVILSKEKTPLSDNVSNEKEINSCYSDCTPRVLSTPYHRIVLTERKRIDKVVFKGFIDGLVYKKVITKDDYKNVNFNDNVNSLTILIRNSILIINPDSGGSGVKSIEYRFENCNQISDFDKNNVMNILNLINFEKTDKDFYDFSKNGSEIMINNFYDKEVGLEVNCDPKNNSGQVNIYHK</sequence>
<dbReference type="Proteomes" id="UP000013270">
    <property type="component" value="Unassembled WGS sequence"/>
</dbReference>